<protein>
    <recommendedName>
        <fullName evidence="1">HTH psq-type domain-containing protein</fullName>
    </recommendedName>
</protein>
<sequence length="84" mass="9819">MLTPTQKRKRLALDISQKLEIIEKYNGHTKPEELGAFYNVNPSTISTIVASKQQERLLQHEESKAKRIRTSNFEEVEVEQYSDR</sequence>
<comment type="caution">
    <text evidence="2">The sequence shown here is derived from an EMBL/GenBank/DDBJ whole genome shotgun (WGS) entry which is preliminary data.</text>
</comment>
<dbReference type="Proteomes" id="UP000276133">
    <property type="component" value="Unassembled WGS sequence"/>
</dbReference>
<keyword evidence="3" id="KW-1185">Reference proteome</keyword>
<feature type="domain" description="HTH psq-type" evidence="1">
    <location>
        <begin position="7"/>
        <end position="54"/>
    </location>
</feature>
<dbReference type="GO" id="GO:0003677">
    <property type="term" value="F:DNA binding"/>
    <property type="evidence" value="ECO:0007669"/>
    <property type="project" value="InterPro"/>
</dbReference>
<name>A0A3M7SH63_BRAPC</name>
<dbReference type="InterPro" id="IPR007889">
    <property type="entry name" value="HTH_Psq"/>
</dbReference>
<dbReference type="InterPro" id="IPR009057">
    <property type="entry name" value="Homeodomain-like_sf"/>
</dbReference>
<evidence type="ECO:0000313" key="3">
    <source>
        <dbReference type="Proteomes" id="UP000276133"/>
    </source>
</evidence>
<dbReference type="SUPFAM" id="SSF46689">
    <property type="entry name" value="Homeodomain-like"/>
    <property type="match status" value="1"/>
</dbReference>
<gene>
    <name evidence="2" type="ORF">BpHYR1_000659</name>
</gene>
<accession>A0A3M7SH63</accession>
<dbReference type="Pfam" id="PF04218">
    <property type="entry name" value="CENP-B_N"/>
    <property type="match status" value="1"/>
</dbReference>
<dbReference type="Gene3D" id="1.10.10.60">
    <property type="entry name" value="Homeodomain-like"/>
    <property type="match status" value="1"/>
</dbReference>
<evidence type="ECO:0000313" key="2">
    <source>
        <dbReference type="EMBL" id="RNA35025.1"/>
    </source>
</evidence>
<evidence type="ECO:0000259" key="1">
    <source>
        <dbReference type="Pfam" id="PF04218"/>
    </source>
</evidence>
<proteinExistence type="predicted"/>
<reference evidence="2 3" key="1">
    <citation type="journal article" date="2018" name="Sci. Rep.">
        <title>Genomic signatures of local adaptation to the degree of environmental predictability in rotifers.</title>
        <authorList>
            <person name="Franch-Gras L."/>
            <person name="Hahn C."/>
            <person name="Garcia-Roger E.M."/>
            <person name="Carmona M.J."/>
            <person name="Serra M."/>
            <person name="Gomez A."/>
        </authorList>
    </citation>
    <scope>NUCLEOTIDE SEQUENCE [LARGE SCALE GENOMIC DNA]</scope>
    <source>
        <strain evidence="2">HYR1</strain>
    </source>
</reference>
<dbReference type="AlphaFoldDB" id="A0A3M7SH63"/>
<dbReference type="EMBL" id="REGN01001384">
    <property type="protein sequence ID" value="RNA35025.1"/>
    <property type="molecule type" value="Genomic_DNA"/>
</dbReference>
<organism evidence="2 3">
    <name type="scientific">Brachionus plicatilis</name>
    <name type="common">Marine rotifer</name>
    <name type="synonym">Brachionus muelleri</name>
    <dbReference type="NCBI Taxonomy" id="10195"/>
    <lineage>
        <taxon>Eukaryota</taxon>
        <taxon>Metazoa</taxon>
        <taxon>Spiralia</taxon>
        <taxon>Gnathifera</taxon>
        <taxon>Rotifera</taxon>
        <taxon>Eurotatoria</taxon>
        <taxon>Monogononta</taxon>
        <taxon>Pseudotrocha</taxon>
        <taxon>Ploima</taxon>
        <taxon>Brachionidae</taxon>
        <taxon>Brachionus</taxon>
    </lineage>
</organism>